<comment type="caution">
    <text evidence="1">The sequence shown here is derived from an EMBL/GenBank/DDBJ whole genome shotgun (WGS) entry which is preliminary data.</text>
</comment>
<accession>A0ABU5N288</accession>
<dbReference type="RefSeq" id="WP_322610270.1">
    <property type="nucleotide sequence ID" value="NZ_JARVCO010000012.1"/>
</dbReference>
<keyword evidence="2" id="KW-1185">Reference proteome</keyword>
<dbReference type="Proteomes" id="UP001290861">
    <property type="component" value="Unassembled WGS sequence"/>
</dbReference>
<sequence length="332" mass="37177">MTGFRTFGPCRGVTGRLLRYLTASLFFWLFIGGAPNAVAQVRITGFNGNGSLNWTNRLSNAVGTVQWSPSLTAGDWRSDWGTLRQIPITNETMSVPVPMFYRVLVSTNRHSGVNLAGWTTALGDGIYAPDGVSAVTTNDIETTHFAEYSELEANGSQRRIMAHHILLNRIYDDTAANFVHDCGYSFRLPYLPATTNPVLNAQTLEGGLFIWNGEEQLDYGGAFQWILNPWTDEFGDVQVWTGFGTNEWVTVGFLEPDTDWHDVRMQIDFQTQRASLSIDGNLFPFVFTATPKKGWDPESAARLQVEIVSTYPGASGFVHRAQVKDWFWNWNP</sequence>
<gene>
    <name evidence="1" type="ORF">P9H32_17855</name>
</gene>
<dbReference type="EMBL" id="JARVCO010000012">
    <property type="protein sequence ID" value="MDZ8120496.1"/>
    <property type="molecule type" value="Genomic_DNA"/>
</dbReference>
<evidence type="ECO:0000313" key="2">
    <source>
        <dbReference type="Proteomes" id="UP001290861"/>
    </source>
</evidence>
<protein>
    <submittedName>
        <fullName evidence="1">Uncharacterized protein</fullName>
    </submittedName>
</protein>
<reference evidence="1 2" key="1">
    <citation type="journal article" date="2024" name="Appl. Environ. Microbiol.">
        <title>Pontiella agarivorans sp. nov., a novel marine anaerobic bacterium capable of degrading macroalgal polysaccharides and fixing nitrogen.</title>
        <authorList>
            <person name="Liu N."/>
            <person name="Kivenson V."/>
            <person name="Peng X."/>
            <person name="Cui Z."/>
            <person name="Lankiewicz T.S."/>
            <person name="Gosselin K.M."/>
            <person name="English C.J."/>
            <person name="Blair E.M."/>
            <person name="O'Malley M.A."/>
            <person name="Valentine D.L."/>
        </authorList>
    </citation>
    <scope>NUCLEOTIDE SEQUENCE [LARGE SCALE GENOMIC DNA]</scope>
    <source>
        <strain evidence="1 2">NLcol2</strain>
    </source>
</reference>
<proteinExistence type="predicted"/>
<name>A0ABU5N288_9BACT</name>
<evidence type="ECO:0000313" key="1">
    <source>
        <dbReference type="EMBL" id="MDZ8120496.1"/>
    </source>
</evidence>
<organism evidence="1 2">
    <name type="scientific">Pontiella agarivorans</name>
    <dbReference type="NCBI Taxonomy" id="3038953"/>
    <lineage>
        <taxon>Bacteria</taxon>
        <taxon>Pseudomonadati</taxon>
        <taxon>Kiritimatiellota</taxon>
        <taxon>Kiritimatiellia</taxon>
        <taxon>Kiritimatiellales</taxon>
        <taxon>Pontiellaceae</taxon>
        <taxon>Pontiella</taxon>
    </lineage>
</organism>